<evidence type="ECO:0000256" key="1">
    <source>
        <dbReference type="SAM" id="MobiDB-lite"/>
    </source>
</evidence>
<dbReference type="AlphaFoldDB" id="F9X3J4"/>
<dbReference type="Proteomes" id="UP000008062">
    <property type="component" value="Chromosome 2"/>
</dbReference>
<proteinExistence type="predicted"/>
<dbReference type="HOGENOM" id="CLU_1731420_0_0_1"/>
<dbReference type="RefSeq" id="XP_003854864.1">
    <property type="nucleotide sequence ID" value="XM_003854816.1"/>
</dbReference>
<dbReference type="eggNOG" id="ENOG502T1RW">
    <property type="taxonomic scope" value="Eukaryota"/>
</dbReference>
<dbReference type="InParanoid" id="F9X3J4"/>
<sequence>MGQNRKRTRHRTSRARVQLQHDLSTTTSNDATLSLLSTRTVRHDTATSSLMALLSNSDDIKHSWKPTLVAPPKPKLCRQESDNSRDRRIFGGEDDETASAQDLRVQMLDVVLGLFNGIDYDDSMC</sequence>
<dbReference type="OMA" id="FAFCISR"/>
<evidence type="ECO:0000313" key="3">
    <source>
        <dbReference type="Proteomes" id="UP000008062"/>
    </source>
</evidence>
<reference evidence="2 3" key="1">
    <citation type="journal article" date="2011" name="PLoS Genet.">
        <title>Finished genome of the fungal wheat pathogen Mycosphaerella graminicola reveals dispensome structure, chromosome plasticity, and stealth pathogenesis.</title>
        <authorList>
            <person name="Goodwin S.B."/>
            <person name="Ben M'barek S."/>
            <person name="Dhillon B."/>
            <person name="Wittenberg A.H.J."/>
            <person name="Crane C.F."/>
            <person name="Hane J.K."/>
            <person name="Foster A.J."/>
            <person name="Van der Lee T.A.J."/>
            <person name="Grimwood J."/>
            <person name="Aerts A."/>
            <person name="Antoniw J."/>
            <person name="Bailey A."/>
            <person name="Bluhm B."/>
            <person name="Bowler J."/>
            <person name="Bristow J."/>
            <person name="van der Burgt A."/>
            <person name="Canto-Canche B."/>
            <person name="Churchill A.C.L."/>
            <person name="Conde-Ferraez L."/>
            <person name="Cools H.J."/>
            <person name="Coutinho P.M."/>
            <person name="Csukai M."/>
            <person name="Dehal P."/>
            <person name="De Wit P."/>
            <person name="Donzelli B."/>
            <person name="van de Geest H.C."/>
            <person name="van Ham R.C.H.J."/>
            <person name="Hammond-Kosack K.E."/>
            <person name="Henrissat B."/>
            <person name="Kilian A."/>
            <person name="Kobayashi A.K."/>
            <person name="Koopmann E."/>
            <person name="Kourmpetis Y."/>
            <person name="Kuzniar A."/>
            <person name="Lindquist E."/>
            <person name="Lombard V."/>
            <person name="Maliepaard C."/>
            <person name="Martins N."/>
            <person name="Mehrabi R."/>
            <person name="Nap J.P.H."/>
            <person name="Ponomarenko A."/>
            <person name="Rudd J.J."/>
            <person name="Salamov A."/>
            <person name="Schmutz J."/>
            <person name="Schouten H.J."/>
            <person name="Shapiro H."/>
            <person name="Stergiopoulos I."/>
            <person name="Torriani S.F.F."/>
            <person name="Tu H."/>
            <person name="de Vries R.P."/>
            <person name="Waalwijk C."/>
            <person name="Ware S.B."/>
            <person name="Wiebenga A."/>
            <person name="Zwiers L.-H."/>
            <person name="Oliver R.P."/>
            <person name="Grigoriev I.V."/>
            <person name="Kema G.H.J."/>
        </authorList>
    </citation>
    <scope>NUCLEOTIDE SEQUENCE [LARGE SCALE GENOMIC DNA]</scope>
    <source>
        <strain evidence="3">CBS 115943 / IPO323</strain>
    </source>
</reference>
<organism evidence="2 3">
    <name type="scientific">Zymoseptoria tritici (strain CBS 115943 / IPO323)</name>
    <name type="common">Speckled leaf blotch fungus</name>
    <name type="synonym">Septoria tritici</name>
    <dbReference type="NCBI Taxonomy" id="336722"/>
    <lineage>
        <taxon>Eukaryota</taxon>
        <taxon>Fungi</taxon>
        <taxon>Dikarya</taxon>
        <taxon>Ascomycota</taxon>
        <taxon>Pezizomycotina</taxon>
        <taxon>Dothideomycetes</taxon>
        <taxon>Dothideomycetidae</taxon>
        <taxon>Mycosphaerellales</taxon>
        <taxon>Mycosphaerellaceae</taxon>
        <taxon>Zymoseptoria</taxon>
    </lineage>
</organism>
<accession>F9X3J4</accession>
<dbReference type="GeneID" id="13403588"/>
<name>F9X3J4_ZYMTI</name>
<dbReference type="OrthoDB" id="4147798at2759"/>
<keyword evidence="3" id="KW-1185">Reference proteome</keyword>
<feature type="region of interest" description="Disordered" evidence="1">
    <location>
        <begin position="1"/>
        <end position="24"/>
    </location>
</feature>
<dbReference type="EMBL" id="CM001197">
    <property type="protein sequence ID" value="EGP89840.1"/>
    <property type="molecule type" value="Genomic_DNA"/>
</dbReference>
<feature type="region of interest" description="Disordered" evidence="1">
    <location>
        <begin position="65"/>
        <end position="96"/>
    </location>
</feature>
<feature type="compositionally biased region" description="Basic residues" evidence="1">
    <location>
        <begin position="1"/>
        <end position="14"/>
    </location>
</feature>
<dbReference type="KEGG" id="ztr:MYCGRDRAFT_103157"/>
<evidence type="ECO:0000313" key="2">
    <source>
        <dbReference type="EMBL" id="EGP89840.1"/>
    </source>
</evidence>
<gene>
    <name evidence="2" type="ORF">MYCGRDRAFT_103157</name>
</gene>
<feature type="compositionally biased region" description="Basic and acidic residues" evidence="1">
    <location>
        <begin position="77"/>
        <end position="91"/>
    </location>
</feature>
<protein>
    <submittedName>
        <fullName evidence="2">Uncharacterized protein</fullName>
    </submittedName>
</protein>